<proteinExistence type="predicted"/>
<dbReference type="EMBL" id="VFOK01000001">
    <property type="protein sequence ID" value="TQL33325.1"/>
    <property type="molecule type" value="Genomic_DNA"/>
</dbReference>
<feature type="transmembrane region" description="Helical" evidence="2">
    <location>
        <begin position="80"/>
        <end position="98"/>
    </location>
</feature>
<dbReference type="Proteomes" id="UP000318336">
    <property type="component" value="Unassembled WGS sequence"/>
</dbReference>
<dbReference type="RefSeq" id="WP_142005351.1">
    <property type="nucleotide sequence ID" value="NZ_CAJTBP010000001.1"/>
</dbReference>
<organism evidence="3 4">
    <name type="scientific">Barrientosiimonas humi</name>
    <dbReference type="NCBI Taxonomy" id="999931"/>
    <lineage>
        <taxon>Bacteria</taxon>
        <taxon>Bacillati</taxon>
        <taxon>Actinomycetota</taxon>
        <taxon>Actinomycetes</taxon>
        <taxon>Micrococcales</taxon>
        <taxon>Dermacoccaceae</taxon>
        <taxon>Barrientosiimonas</taxon>
    </lineage>
</organism>
<protein>
    <submittedName>
        <fullName evidence="3">Uncharacterized protein</fullName>
    </submittedName>
</protein>
<keyword evidence="4" id="KW-1185">Reference proteome</keyword>
<evidence type="ECO:0000313" key="3">
    <source>
        <dbReference type="EMBL" id="TQL33325.1"/>
    </source>
</evidence>
<evidence type="ECO:0000313" key="4">
    <source>
        <dbReference type="Proteomes" id="UP000318336"/>
    </source>
</evidence>
<feature type="region of interest" description="Disordered" evidence="1">
    <location>
        <begin position="105"/>
        <end position="145"/>
    </location>
</feature>
<keyword evidence="2" id="KW-1133">Transmembrane helix</keyword>
<evidence type="ECO:0000256" key="1">
    <source>
        <dbReference type="SAM" id="MobiDB-lite"/>
    </source>
</evidence>
<keyword evidence="2" id="KW-0472">Membrane</keyword>
<keyword evidence="2" id="KW-0812">Transmembrane</keyword>
<dbReference type="AlphaFoldDB" id="A0A542XBW5"/>
<dbReference type="OrthoDB" id="5148530at2"/>
<reference evidence="3 4" key="1">
    <citation type="submission" date="2019-06" db="EMBL/GenBank/DDBJ databases">
        <title>Sequencing the genomes of 1000 actinobacteria strains.</title>
        <authorList>
            <person name="Klenk H.-P."/>
        </authorList>
    </citation>
    <scope>NUCLEOTIDE SEQUENCE [LARGE SCALE GENOMIC DNA]</scope>
    <source>
        <strain evidence="3 4">DSM 24617</strain>
    </source>
</reference>
<sequence length="145" mass="15258">MAEPTTETRTVISPRAGTKICWLIAIPLLAAAAYFFWSPITLQSPDTGAIFNCGSAASPPSEGFQRGTCGDLSTVNSMRAMFLGGTGLLLAILGTALFGMNRRQETREVAARDEEPRRSESAGSTTTGVDKDSEPAAGATRADKD</sequence>
<comment type="caution">
    <text evidence="3">The sequence shown here is derived from an EMBL/GenBank/DDBJ whole genome shotgun (WGS) entry which is preliminary data.</text>
</comment>
<name>A0A542XBW5_9MICO</name>
<feature type="compositionally biased region" description="Basic and acidic residues" evidence="1">
    <location>
        <begin position="105"/>
        <end position="120"/>
    </location>
</feature>
<feature type="transmembrane region" description="Helical" evidence="2">
    <location>
        <begin position="20"/>
        <end position="37"/>
    </location>
</feature>
<gene>
    <name evidence="3" type="ORF">FB554_1467</name>
</gene>
<evidence type="ECO:0000256" key="2">
    <source>
        <dbReference type="SAM" id="Phobius"/>
    </source>
</evidence>
<accession>A0A542XBW5</accession>